<dbReference type="Proteomes" id="UP000651010">
    <property type="component" value="Unassembled WGS sequence"/>
</dbReference>
<organism evidence="2 3">
    <name type="scientific">Dyella acidiphila</name>
    <dbReference type="NCBI Taxonomy" id="2775866"/>
    <lineage>
        <taxon>Bacteria</taxon>
        <taxon>Pseudomonadati</taxon>
        <taxon>Pseudomonadota</taxon>
        <taxon>Gammaproteobacteria</taxon>
        <taxon>Lysobacterales</taxon>
        <taxon>Rhodanobacteraceae</taxon>
        <taxon>Dyella</taxon>
    </lineage>
</organism>
<keyword evidence="3" id="KW-1185">Reference proteome</keyword>
<evidence type="ECO:0000256" key="1">
    <source>
        <dbReference type="SAM" id="SignalP"/>
    </source>
</evidence>
<dbReference type="RefSeq" id="WP_192554270.1">
    <property type="nucleotide sequence ID" value="NZ_JACZZA010000001.1"/>
</dbReference>
<evidence type="ECO:0008006" key="4">
    <source>
        <dbReference type="Google" id="ProtNLM"/>
    </source>
</evidence>
<name>A0ABR9G604_9GAMM</name>
<gene>
    <name evidence="2" type="ORF">IGX34_03550</name>
</gene>
<feature type="chain" id="PRO_5047485321" description="DUF2268 domain-containing protein" evidence="1">
    <location>
        <begin position="23"/>
        <end position="318"/>
    </location>
</feature>
<feature type="signal peptide" evidence="1">
    <location>
        <begin position="1"/>
        <end position="22"/>
    </location>
</feature>
<dbReference type="EMBL" id="JACZZA010000001">
    <property type="protein sequence ID" value="MBE1159447.1"/>
    <property type="molecule type" value="Genomic_DNA"/>
</dbReference>
<sequence length="318" mass="35241">MSVLLPAVAMPAWCATPTPAITASFASFWTAAQGQPFAQQLQAWDRAVEDPQRSLYASVVWETALHPDWRQTRQRLLQQRFAEYPGIARGLPAEAAALQHMLEQTLPRFRQWFPDADAKPPVYLLLAPNFDAKSGVLADGSPVLAFAVDSLALEQAQLDIVVPHELFHLYHARHRGFRNDGVMPDVPLTIPLFEEGLATYVSSQLSSGHDDGELLLQAELGTLPASRLPEIARRFLADARAQAIDPAHPEVFKRWFNAARQPYQQGLPNRSGYWLGLQVIRYLRRHNSLARIAAWTPAQADTQVMAALRSLAAADASG</sequence>
<evidence type="ECO:0000313" key="3">
    <source>
        <dbReference type="Proteomes" id="UP000651010"/>
    </source>
</evidence>
<keyword evidence="1" id="KW-0732">Signal</keyword>
<protein>
    <recommendedName>
        <fullName evidence="4">DUF2268 domain-containing protein</fullName>
    </recommendedName>
</protein>
<proteinExistence type="predicted"/>
<evidence type="ECO:0000313" key="2">
    <source>
        <dbReference type="EMBL" id="MBE1159447.1"/>
    </source>
</evidence>
<reference evidence="2 3" key="1">
    <citation type="submission" date="2020-09" db="EMBL/GenBank/DDBJ databases">
        <title>Dyella sp. 7MK23 isolated from forest soil.</title>
        <authorList>
            <person name="Fu J."/>
        </authorList>
    </citation>
    <scope>NUCLEOTIDE SEQUENCE [LARGE SCALE GENOMIC DNA]</scope>
    <source>
        <strain evidence="2 3">7MK23</strain>
    </source>
</reference>
<accession>A0ABR9G604</accession>
<comment type="caution">
    <text evidence="2">The sequence shown here is derived from an EMBL/GenBank/DDBJ whole genome shotgun (WGS) entry which is preliminary data.</text>
</comment>